<accession>A0A1G6VEL4</accession>
<name>A0A1G6VEL4_9PROT</name>
<evidence type="ECO:0000259" key="1">
    <source>
        <dbReference type="Pfam" id="PF05099"/>
    </source>
</evidence>
<keyword evidence="3" id="KW-1185">Reference proteome</keyword>
<dbReference type="Proteomes" id="UP000183685">
    <property type="component" value="Unassembled WGS sequence"/>
</dbReference>
<evidence type="ECO:0000313" key="2">
    <source>
        <dbReference type="EMBL" id="SDD52009.1"/>
    </source>
</evidence>
<dbReference type="InterPro" id="IPR029024">
    <property type="entry name" value="TerB-like"/>
</dbReference>
<evidence type="ECO:0000313" key="3">
    <source>
        <dbReference type="Proteomes" id="UP000183685"/>
    </source>
</evidence>
<dbReference type="Gene3D" id="1.10.3680.10">
    <property type="entry name" value="TerB-like"/>
    <property type="match status" value="1"/>
</dbReference>
<dbReference type="AlphaFoldDB" id="A0A1G6VEL4"/>
<reference evidence="2 3" key="1">
    <citation type="submission" date="2016-10" db="EMBL/GenBank/DDBJ databases">
        <authorList>
            <person name="de Groot N.N."/>
        </authorList>
    </citation>
    <scope>NUCLEOTIDE SEQUENCE [LARGE SCALE GENOMIC DNA]</scope>
    <source>
        <strain evidence="2 3">CGMCC 1.9109</strain>
    </source>
</reference>
<dbReference type="RefSeq" id="WP_074519297.1">
    <property type="nucleotide sequence ID" value="NZ_DAIOMO010000001.1"/>
</dbReference>
<dbReference type="InterPro" id="IPR007791">
    <property type="entry name" value="DjlA_N"/>
</dbReference>
<dbReference type="Pfam" id="PF05099">
    <property type="entry name" value="TerB"/>
    <property type="match status" value="1"/>
</dbReference>
<protein>
    <submittedName>
        <fullName evidence="2">Uncharacterized conserved protein, tellurite resistance protein B (TerB) family</fullName>
    </submittedName>
</protein>
<gene>
    <name evidence="2" type="ORF">SAMN04488071_0696</name>
</gene>
<sequence>MSLMQLETITGLFRGKELSEADKKEAIREALFMTLSRATAADSNVAGLEVSTVQRILKDAVGEEVSEKDIRVAANSALYKEGSLEKVLSKLAGKVDAAERCSIVTALAEVLKADGKVSPFEVEFFNGVVKALGLSHADVAGLE</sequence>
<feature type="domain" description="Co-chaperone DjlA N-terminal" evidence="1">
    <location>
        <begin position="29"/>
        <end position="140"/>
    </location>
</feature>
<dbReference type="OrthoDB" id="8481149at2"/>
<organism evidence="2 3">
    <name type="scientific">Kordiimonas lacus</name>
    <dbReference type="NCBI Taxonomy" id="637679"/>
    <lineage>
        <taxon>Bacteria</taxon>
        <taxon>Pseudomonadati</taxon>
        <taxon>Pseudomonadota</taxon>
        <taxon>Alphaproteobacteria</taxon>
        <taxon>Kordiimonadales</taxon>
        <taxon>Kordiimonadaceae</taxon>
        <taxon>Kordiimonas</taxon>
    </lineage>
</organism>
<dbReference type="SUPFAM" id="SSF158682">
    <property type="entry name" value="TerB-like"/>
    <property type="match status" value="1"/>
</dbReference>
<proteinExistence type="predicted"/>
<dbReference type="EMBL" id="FNAK01000002">
    <property type="protein sequence ID" value="SDD52009.1"/>
    <property type="molecule type" value="Genomic_DNA"/>
</dbReference>